<sequence>MNAQLAEFADDEVRNNDYLTWVKDRGFSDIYDVQQSVFPAGMNVRLICPPSIAEAVVKLVGQIHSAQETALSGHAQTANDFASNAELLWSEAFALMAADLDQSSSRVDPRPAWANDLFRPKRALGGQPGA</sequence>
<dbReference type="Proteomes" id="UP001229651">
    <property type="component" value="Unassembled WGS sequence"/>
</dbReference>
<protein>
    <submittedName>
        <fullName evidence="1">Uncharacterized protein</fullName>
    </submittedName>
</protein>
<organism evidence="1 2">
    <name type="scientific">Amycolatopsis thermophila</name>
    <dbReference type="NCBI Taxonomy" id="206084"/>
    <lineage>
        <taxon>Bacteria</taxon>
        <taxon>Bacillati</taxon>
        <taxon>Actinomycetota</taxon>
        <taxon>Actinomycetes</taxon>
        <taxon>Pseudonocardiales</taxon>
        <taxon>Pseudonocardiaceae</taxon>
        <taxon>Amycolatopsis</taxon>
    </lineage>
</organism>
<evidence type="ECO:0000313" key="1">
    <source>
        <dbReference type="EMBL" id="MDQ0379047.1"/>
    </source>
</evidence>
<accession>A0ABU0EUT7</accession>
<proteinExistence type="predicted"/>
<evidence type="ECO:0000313" key="2">
    <source>
        <dbReference type="Proteomes" id="UP001229651"/>
    </source>
</evidence>
<keyword evidence="2" id="KW-1185">Reference proteome</keyword>
<name>A0ABU0EUT7_9PSEU</name>
<dbReference type="RefSeq" id="WP_306992170.1">
    <property type="nucleotide sequence ID" value="NZ_JAUSUT010000001.1"/>
</dbReference>
<comment type="caution">
    <text evidence="1">The sequence shown here is derived from an EMBL/GenBank/DDBJ whole genome shotgun (WGS) entry which is preliminary data.</text>
</comment>
<gene>
    <name evidence="1" type="ORF">FB470_003041</name>
</gene>
<dbReference type="EMBL" id="JAUSUT010000001">
    <property type="protein sequence ID" value="MDQ0379047.1"/>
    <property type="molecule type" value="Genomic_DNA"/>
</dbReference>
<reference evidence="1 2" key="1">
    <citation type="submission" date="2023-07" db="EMBL/GenBank/DDBJ databases">
        <title>Sequencing the genomes of 1000 actinobacteria strains.</title>
        <authorList>
            <person name="Klenk H.-P."/>
        </authorList>
    </citation>
    <scope>NUCLEOTIDE SEQUENCE [LARGE SCALE GENOMIC DNA]</scope>
    <source>
        <strain evidence="1 2">DSM 45805</strain>
    </source>
</reference>